<feature type="non-terminal residue" evidence="1">
    <location>
        <position position="643"/>
    </location>
</feature>
<accession>A0A9N9DWC7</accession>
<keyword evidence="2" id="KW-1185">Reference proteome</keyword>
<dbReference type="Gene3D" id="1.10.150.320">
    <property type="entry name" value="Photosystem II 12 kDa extrinsic protein"/>
    <property type="match status" value="1"/>
</dbReference>
<evidence type="ECO:0000313" key="1">
    <source>
        <dbReference type="EMBL" id="CAG8655088.1"/>
    </source>
</evidence>
<proteinExistence type="predicted"/>
<organism evidence="1 2">
    <name type="scientific">Paraglomus brasilianum</name>
    <dbReference type="NCBI Taxonomy" id="144538"/>
    <lineage>
        <taxon>Eukaryota</taxon>
        <taxon>Fungi</taxon>
        <taxon>Fungi incertae sedis</taxon>
        <taxon>Mucoromycota</taxon>
        <taxon>Glomeromycotina</taxon>
        <taxon>Glomeromycetes</taxon>
        <taxon>Paraglomerales</taxon>
        <taxon>Paraglomeraceae</taxon>
        <taxon>Paraglomus</taxon>
    </lineage>
</organism>
<comment type="caution">
    <text evidence="1">The sequence shown here is derived from an EMBL/GenBank/DDBJ whole genome shotgun (WGS) entry which is preliminary data.</text>
</comment>
<dbReference type="InterPro" id="IPR010994">
    <property type="entry name" value="RuvA_2-like"/>
</dbReference>
<gene>
    <name evidence="1" type="ORF">PBRASI_LOCUS10469</name>
</gene>
<name>A0A9N9DWC7_9GLOM</name>
<sequence length="643" mass="73151">DTFNTLWHGTPERNGILSRLQHRASKDRTLHPLPFLACGPGTGKSRFLEEAANLIMHEVDNSNDSNLKAAFSKLVAVNITYGNGTSASQYDKTIGGEASIAVRLLYQHFISCDNPKIEFEGFSQVGNMRELRLRTAMELIAEDFLSDTSDNPTIIIIGIDELNLLYQINRETLRQVVHAVGSQSCRGAPIFVISILAGTVQGPMEELVKESTYLLLHLPLPLLTDVDMLYIAHSLLPDKYIHSNFVFRRCLSDIGGMARAMECFFSKIIEEKLSINNGNEAEITENNAEIIENEAEITALDAIDLMKIIQRLVVDLTTKYPFKEYARFVTPMVAHAILELPIKDSDGFQVTKQEGDKTNEYFVTYKDIKSAGIINLDLADSNTNLWYIRLPYLWLYIIVSEAGEKSPFKTWQGFIDPEKPIYWEEWESFCMEFWALRLRLFSAISSNTDKRHRKLHTQYTNVYINGKGSVWDGFSYLHGDSDRMLLSFQMKFAESDSKNPQQISEELIGKEFDKASNAYKQLLKTNNFPKTTQWGMLVLSNAFRKHDVTQDNLPAQCAVVDRSNFQAFFGQTFASRAQFVAEGYKIYINMAPSYILQLIPKVGDVIAREIISNRKRKRFENVDDLLARVPKFPRKSTEAIVVP</sequence>
<protein>
    <submittedName>
        <fullName evidence="1">10305_t:CDS:1</fullName>
    </submittedName>
</protein>
<dbReference type="OrthoDB" id="2433727at2759"/>
<dbReference type="Proteomes" id="UP000789739">
    <property type="component" value="Unassembled WGS sequence"/>
</dbReference>
<dbReference type="SUPFAM" id="SSF47781">
    <property type="entry name" value="RuvA domain 2-like"/>
    <property type="match status" value="1"/>
</dbReference>
<evidence type="ECO:0000313" key="2">
    <source>
        <dbReference type="Proteomes" id="UP000789739"/>
    </source>
</evidence>
<dbReference type="AlphaFoldDB" id="A0A9N9DWC7"/>
<reference evidence="1" key="1">
    <citation type="submission" date="2021-06" db="EMBL/GenBank/DDBJ databases">
        <authorList>
            <person name="Kallberg Y."/>
            <person name="Tangrot J."/>
            <person name="Rosling A."/>
        </authorList>
    </citation>
    <scope>NUCLEOTIDE SEQUENCE</scope>
    <source>
        <strain evidence="1">BR232B</strain>
    </source>
</reference>
<dbReference type="EMBL" id="CAJVPI010003166">
    <property type="protein sequence ID" value="CAG8655088.1"/>
    <property type="molecule type" value="Genomic_DNA"/>
</dbReference>